<dbReference type="GO" id="GO:0005634">
    <property type="term" value="C:nucleus"/>
    <property type="evidence" value="ECO:0007669"/>
    <property type="project" value="UniProtKB-SubCell"/>
</dbReference>
<dbReference type="EMBL" id="KL446956">
    <property type="protein sequence ID" value="KEG00416.1"/>
    <property type="molecule type" value="Genomic_DNA"/>
</dbReference>
<gene>
    <name evidence="7" type="ORF">YYE_04600</name>
</gene>
<protein>
    <submittedName>
        <fullName evidence="7">Uncharacterized protein</fullName>
    </submittedName>
</protein>
<dbReference type="InterPro" id="IPR031739">
    <property type="entry name" value="Ncaph2"/>
</dbReference>
<feature type="domain" description="Condensin-2 complex subunit H2 C-terminal" evidence="6">
    <location>
        <begin position="594"/>
        <end position="687"/>
    </location>
</feature>
<dbReference type="InterPro" id="IPR031737">
    <property type="entry name" value="CNDH2_C"/>
</dbReference>
<evidence type="ECO:0000313" key="8">
    <source>
        <dbReference type="Proteomes" id="UP000030681"/>
    </source>
</evidence>
<evidence type="ECO:0000259" key="5">
    <source>
        <dbReference type="Pfam" id="PF06278"/>
    </source>
</evidence>
<evidence type="ECO:0000256" key="2">
    <source>
        <dbReference type="ARBA" id="ARBA00007844"/>
    </source>
</evidence>
<accession>A0A081I9Q8</accession>
<evidence type="ECO:0000259" key="6">
    <source>
        <dbReference type="Pfam" id="PF16858"/>
    </source>
</evidence>
<dbReference type="OrthoDB" id="10038475at2759"/>
<name>A0A081I9Q8_PLAVN</name>
<dbReference type="Pfam" id="PF16858">
    <property type="entry name" value="CNDH2_C"/>
    <property type="match status" value="1"/>
</dbReference>
<reference evidence="7 8" key="1">
    <citation type="submission" date="2013-02" db="EMBL/GenBank/DDBJ databases">
        <title>The Genome Sequence of Plasmodium vinckei vinckei.</title>
        <authorList>
            <consortium name="The Broad Institute Genome Sequencing Platform"/>
            <consortium name="The Broad Institute Genome Sequencing Center for Infectious Disease"/>
            <person name="Neafsey D."/>
            <person name="Cheeseman I."/>
            <person name="Volkman S."/>
            <person name="Adams J."/>
            <person name="Walker B."/>
            <person name="Young S.K."/>
            <person name="Zeng Q."/>
            <person name="Gargeya S."/>
            <person name="Fitzgerald M."/>
            <person name="Haas B."/>
            <person name="Abouelleil A."/>
            <person name="Alvarado L."/>
            <person name="Arachchi H.M."/>
            <person name="Berlin A.M."/>
            <person name="Chapman S.B."/>
            <person name="Dewar J."/>
            <person name="Goldberg J."/>
            <person name="Griggs A."/>
            <person name="Gujja S."/>
            <person name="Hansen M."/>
            <person name="Howarth C."/>
            <person name="Imamovic A."/>
            <person name="Larimer J."/>
            <person name="McCowan C."/>
            <person name="Murphy C."/>
            <person name="Neiman D."/>
            <person name="Pearson M."/>
            <person name="Priest M."/>
            <person name="Roberts A."/>
            <person name="Saif S."/>
            <person name="Shea T."/>
            <person name="Sisk P."/>
            <person name="Sykes S."/>
            <person name="Wortman J."/>
            <person name="Nusbaum C."/>
            <person name="Birren B."/>
        </authorList>
    </citation>
    <scope>NUCLEOTIDE SEQUENCE [LARGE SCALE GENOMIC DNA]</scope>
    <source>
        <strain evidence="8">vinckei</strain>
    </source>
</reference>
<comment type="subcellular location">
    <subcellularLocation>
        <location evidence="1">Nucleus</location>
    </subcellularLocation>
</comment>
<dbReference type="AlphaFoldDB" id="A0A081I9Q8"/>
<evidence type="ECO:0000256" key="1">
    <source>
        <dbReference type="ARBA" id="ARBA00004123"/>
    </source>
</evidence>
<keyword evidence="3" id="KW-0539">Nucleus</keyword>
<dbReference type="PANTHER" id="PTHR14324:SF3">
    <property type="entry name" value="CONDENSIN-2 COMPLEX SUBUNIT H2"/>
    <property type="match status" value="1"/>
</dbReference>
<dbReference type="InterPro" id="IPR009378">
    <property type="entry name" value="H2_N"/>
</dbReference>
<comment type="similarity">
    <text evidence="2">Belongs to the CND2 H2 (condensin-2 subunit 2) family.</text>
</comment>
<sequence length="741" mass="87780">MSTQEDEVRLLIQNLQKCNNTNECINFDLASTIQEFLNSLDKNSFEDVDKTIREDENDLMNSFTSAAIFLENCVKIFGLKIEHLHNLAHNTLYNIYKENKNSNSNKKQLLIIDEEEYLYINEIKNLKNTITENDIIEEDLLVKTIPLPTFLFTDHIKVRNKTENHINVIKCDEQDNIPYVDTVGNEYTTSIESKIMDPNSTDSYKNMDSLNLIDNKQTIQMNSVNSLNFDKLFLENDGIILLDINDYNIFINDEYDFTLQNKNSTILFEKYEFFSRNSIYLSNNLSRYIHEQNTIQHTYKINNIYDITSLRLCTDTLLFKTDFYSYDLALDIIKNKNYLINKFEKQKKKLYILDETTHKDHKYNTIYKQNINYCDYCGSIITSITDANDPNPRCVYCNNNEKNGFYKKLPGYYNLSCYNITETEDFLTYMQPNKIIDIIIQNEINEPDKPDEHAENHTLNQNDDMTDKENNYKLSNDQKLFRQIKIPPLYIQKLGLNIDYYYLEPSIYNLIKKLKKEKNVDRFFSINFYDENEIYDTEILKDEDYQETKDEQNQTIQETLTIDTFINIKSIDNHVNNFPTSILKKTISNSSLAFDDKIQDRVNAWSNFLDKKLELLKSQPQYNVENYKNKILKYIINNGDNIYLSDLIMNNEKYQMYRNFLTTLMLVNTNKLNITEIDQQNNSNNINNYQVNIKNINVNEYMSLPDNFDTTNFTIKDKKRKITDKLQNIDNSSHLEKKHHT</sequence>
<dbReference type="Proteomes" id="UP000030681">
    <property type="component" value="Unassembled WGS sequence"/>
</dbReference>
<evidence type="ECO:0000313" key="7">
    <source>
        <dbReference type="EMBL" id="KEG00416.1"/>
    </source>
</evidence>
<dbReference type="PANTHER" id="PTHR14324">
    <property type="entry name" value="CONDENSIN-2 COMPLEX SUBUNIT H2"/>
    <property type="match status" value="1"/>
</dbReference>
<dbReference type="GO" id="GO:0003682">
    <property type="term" value="F:chromatin binding"/>
    <property type="evidence" value="ECO:0007669"/>
    <property type="project" value="TreeGrafter"/>
</dbReference>
<dbReference type="GO" id="GO:0051306">
    <property type="term" value="P:mitotic sister chromatid separation"/>
    <property type="evidence" value="ECO:0007669"/>
    <property type="project" value="TreeGrafter"/>
</dbReference>
<feature type="domain" description="Condensin II complex subunit H2 N-terminal" evidence="5">
    <location>
        <begin position="14"/>
        <end position="108"/>
    </location>
</feature>
<evidence type="ECO:0000256" key="4">
    <source>
        <dbReference type="SAM" id="MobiDB-lite"/>
    </source>
</evidence>
<dbReference type="GO" id="GO:0000796">
    <property type="term" value="C:condensin complex"/>
    <property type="evidence" value="ECO:0007669"/>
    <property type="project" value="TreeGrafter"/>
</dbReference>
<feature type="compositionally biased region" description="Basic and acidic residues" evidence="4">
    <location>
        <begin position="447"/>
        <end position="456"/>
    </location>
</feature>
<evidence type="ECO:0000256" key="3">
    <source>
        <dbReference type="ARBA" id="ARBA00023242"/>
    </source>
</evidence>
<proteinExistence type="inferred from homology"/>
<dbReference type="GO" id="GO:0010032">
    <property type="term" value="P:meiotic chromosome condensation"/>
    <property type="evidence" value="ECO:0007669"/>
    <property type="project" value="TreeGrafter"/>
</dbReference>
<dbReference type="RefSeq" id="XP_008626459.2">
    <property type="nucleotide sequence ID" value="XM_008628237.2"/>
</dbReference>
<organism evidence="7 8">
    <name type="scientific">Plasmodium vinckei vinckei</name>
    <dbReference type="NCBI Taxonomy" id="54757"/>
    <lineage>
        <taxon>Eukaryota</taxon>
        <taxon>Sar</taxon>
        <taxon>Alveolata</taxon>
        <taxon>Apicomplexa</taxon>
        <taxon>Aconoidasida</taxon>
        <taxon>Haemosporida</taxon>
        <taxon>Plasmodiidae</taxon>
        <taxon>Plasmodium</taxon>
        <taxon>Plasmodium (Vinckeia)</taxon>
    </lineage>
</organism>
<dbReference type="Pfam" id="PF06278">
    <property type="entry name" value="CNDH2_N"/>
    <property type="match status" value="1"/>
</dbReference>
<dbReference type="KEGG" id="pvv:PVVCY_0300270"/>
<dbReference type="GeneID" id="19962806"/>
<feature type="region of interest" description="Disordered" evidence="4">
    <location>
        <begin position="447"/>
        <end position="468"/>
    </location>
</feature>